<protein>
    <submittedName>
        <fullName evidence="1">Uncharacterized protein</fullName>
    </submittedName>
</protein>
<dbReference type="EMBL" id="CM037628">
    <property type="protein sequence ID" value="KAH7996802.1"/>
    <property type="molecule type" value="Genomic_DNA"/>
</dbReference>
<gene>
    <name evidence="1" type="ORF">K3G42_011060</name>
</gene>
<dbReference type="Proteomes" id="UP000827872">
    <property type="component" value="Linkage Group LG15"/>
</dbReference>
<keyword evidence="2" id="KW-1185">Reference proteome</keyword>
<name>A0ACB8EVB6_9SAUR</name>
<comment type="caution">
    <text evidence="1">The sequence shown here is derived from an EMBL/GenBank/DDBJ whole genome shotgun (WGS) entry which is preliminary data.</text>
</comment>
<evidence type="ECO:0000313" key="2">
    <source>
        <dbReference type="Proteomes" id="UP000827872"/>
    </source>
</evidence>
<sequence>MCWIRGDGTQDQKRQRTLAHHLSQLSLLWKHDALKTLSPDSNVDVKNPFIPWGSRIPSLTLHDWKLKWTSSDVTAPRRERKDGKGQDKKSPQEALPLEGPEIAFFPLSWVQRWGGKRSLAVADDAAFREKSKMLTAMERQKWLNSYIQKFLVVNSE</sequence>
<organism evidence="1 2">
    <name type="scientific">Sphaerodactylus townsendi</name>
    <dbReference type="NCBI Taxonomy" id="933632"/>
    <lineage>
        <taxon>Eukaryota</taxon>
        <taxon>Metazoa</taxon>
        <taxon>Chordata</taxon>
        <taxon>Craniata</taxon>
        <taxon>Vertebrata</taxon>
        <taxon>Euteleostomi</taxon>
        <taxon>Lepidosauria</taxon>
        <taxon>Squamata</taxon>
        <taxon>Bifurcata</taxon>
        <taxon>Gekkota</taxon>
        <taxon>Sphaerodactylidae</taxon>
        <taxon>Sphaerodactylus</taxon>
    </lineage>
</organism>
<accession>A0ACB8EVB6</accession>
<evidence type="ECO:0000313" key="1">
    <source>
        <dbReference type="EMBL" id="KAH7996802.1"/>
    </source>
</evidence>
<reference evidence="1" key="1">
    <citation type="submission" date="2021-08" db="EMBL/GenBank/DDBJ databases">
        <title>The first chromosome-level gecko genome reveals the dynamic sex chromosomes of Neotropical dwarf geckos (Sphaerodactylidae: Sphaerodactylus).</title>
        <authorList>
            <person name="Pinto B.J."/>
            <person name="Keating S.E."/>
            <person name="Gamble T."/>
        </authorList>
    </citation>
    <scope>NUCLEOTIDE SEQUENCE</scope>
    <source>
        <strain evidence="1">TG3544</strain>
    </source>
</reference>
<proteinExistence type="predicted"/>